<reference evidence="1 2" key="1">
    <citation type="journal article" date="2016" name="C (Basel)">
        <title>Selective Growth of and Electricity Production by Marine Exoelectrogenic Bacteria in Self-Aggregated Hydrogel of Microbially Reduced Graphene Oxide.</title>
        <authorList>
            <person name="Yoshida N."/>
            <person name="Goto Y."/>
            <person name="Miyata Y."/>
        </authorList>
    </citation>
    <scope>NUCLEOTIDE SEQUENCE [LARGE SCALE GENOMIC DNA]</scope>
    <source>
        <strain evidence="1 2">NIT-T3</strain>
    </source>
</reference>
<evidence type="ECO:0000313" key="2">
    <source>
        <dbReference type="Proteomes" id="UP001319827"/>
    </source>
</evidence>
<sequence length="91" mass="9793">MMPEETVQAHLEPRGKVLLPFHWGQFSLSLHGWTEPIERLLAAADRKGAVVATPMIAQPITSGGTLPADDWWRQPESVVTGAKGPAGLVSP</sequence>
<organism evidence="1 2">
    <name type="scientific">Desulfuromonas versatilis</name>
    <dbReference type="NCBI Taxonomy" id="2802975"/>
    <lineage>
        <taxon>Bacteria</taxon>
        <taxon>Pseudomonadati</taxon>
        <taxon>Thermodesulfobacteriota</taxon>
        <taxon>Desulfuromonadia</taxon>
        <taxon>Desulfuromonadales</taxon>
        <taxon>Desulfuromonadaceae</taxon>
        <taxon>Desulfuromonas</taxon>
    </lineage>
</organism>
<dbReference type="InterPro" id="IPR036866">
    <property type="entry name" value="RibonucZ/Hydroxyglut_hydro"/>
</dbReference>
<dbReference type="Gene3D" id="3.60.15.10">
    <property type="entry name" value="Ribonuclease Z/Hydroxyacylglutathione hydrolase-like"/>
    <property type="match status" value="1"/>
</dbReference>
<protein>
    <recommendedName>
        <fullName evidence="3">Metallo-beta-lactamase domain-containing protein</fullName>
    </recommendedName>
</protein>
<reference evidence="1 2" key="2">
    <citation type="journal article" date="2021" name="Int. J. Syst. Evol. Microbiol.">
        <title>Isolation and Polyphasic Characterization of Desulfuromonas versatilis sp. Nov., an Electrogenic Bacteria Capable of Versatile Metabolism Isolated from a Graphene Oxide-Reducing Enrichment Culture.</title>
        <authorList>
            <person name="Xie L."/>
            <person name="Yoshida N."/>
            <person name="Ishii S."/>
            <person name="Meng L."/>
        </authorList>
    </citation>
    <scope>NUCLEOTIDE SEQUENCE [LARGE SCALE GENOMIC DNA]</scope>
    <source>
        <strain evidence="1 2">NIT-T3</strain>
    </source>
</reference>
<evidence type="ECO:0000313" key="1">
    <source>
        <dbReference type="EMBL" id="BCR03163.1"/>
    </source>
</evidence>
<name>A0ABN6DSI7_9BACT</name>
<accession>A0ABN6DSI7</accession>
<proteinExistence type="predicted"/>
<evidence type="ECO:0008006" key="3">
    <source>
        <dbReference type="Google" id="ProtNLM"/>
    </source>
</evidence>
<dbReference type="EMBL" id="AP024355">
    <property type="protein sequence ID" value="BCR03163.1"/>
    <property type="molecule type" value="Genomic_DNA"/>
</dbReference>
<dbReference type="Proteomes" id="UP001319827">
    <property type="component" value="Chromosome"/>
</dbReference>
<gene>
    <name evidence="1" type="ORF">DESUT3_02320</name>
</gene>
<keyword evidence="2" id="KW-1185">Reference proteome</keyword>